<dbReference type="EMBL" id="LAZR01028265">
    <property type="protein sequence ID" value="KKL63150.1"/>
    <property type="molecule type" value="Genomic_DNA"/>
</dbReference>
<feature type="non-terminal residue" evidence="1">
    <location>
        <position position="53"/>
    </location>
</feature>
<evidence type="ECO:0000313" key="1">
    <source>
        <dbReference type="EMBL" id="KKL63150.1"/>
    </source>
</evidence>
<proteinExistence type="predicted"/>
<name>A0A0F9G0P0_9ZZZZ</name>
<comment type="caution">
    <text evidence="1">The sequence shown here is derived from an EMBL/GenBank/DDBJ whole genome shotgun (WGS) entry which is preliminary data.</text>
</comment>
<organism evidence="1">
    <name type="scientific">marine sediment metagenome</name>
    <dbReference type="NCBI Taxonomy" id="412755"/>
    <lineage>
        <taxon>unclassified sequences</taxon>
        <taxon>metagenomes</taxon>
        <taxon>ecological metagenomes</taxon>
    </lineage>
</organism>
<gene>
    <name evidence="1" type="ORF">LCGC14_2178020</name>
</gene>
<protein>
    <submittedName>
        <fullName evidence="1">Uncharacterized protein</fullName>
    </submittedName>
</protein>
<sequence>MPQDNHEQRLTQYKAELAAVVAATARADANVTTALSQMKTAYGCATIADAQDM</sequence>
<reference evidence="1" key="1">
    <citation type="journal article" date="2015" name="Nature">
        <title>Complex archaea that bridge the gap between prokaryotes and eukaryotes.</title>
        <authorList>
            <person name="Spang A."/>
            <person name="Saw J.H."/>
            <person name="Jorgensen S.L."/>
            <person name="Zaremba-Niedzwiedzka K."/>
            <person name="Martijn J."/>
            <person name="Lind A.E."/>
            <person name="van Eijk R."/>
            <person name="Schleper C."/>
            <person name="Guy L."/>
            <person name="Ettema T.J."/>
        </authorList>
    </citation>
    <scope>NUCLEOTIDE SEQUENCE</scope>
</reference>
<dbReference type="AlphaFoldDB" id="A0A0F9G0P0"/>
<accession>A0A0F9G0P0</accession>